<keyword evidence="3" id="KW-0143">Chaperone</keyword>
<dbReference type="Proteomes" id="UP000281128">
    <property type="component" value="Unassembled WGS sequence"/>
</dbReference>
<evidence type="ECO:0000256" key="3">
    <source>
        <dbReference type="ARBA" id="ARBA00023186"/>
    </source>
</evidence>
<sequence>MSEWKSRRFWTRAEVARAKGGHTIELDGRPVRTPLKSALIVPTRAMAEAIAAEWDAQEEVIAPLSMPVTRSANSAIDKVAPQRAAVADMLADYGDADLLCYRAAAPAELVAQQAAAWDPLLDWADSELGARLGPRTGVMHEPQDPAALRKLRAEVHALDDFALTALHDLVSLSGSLVIGIAAMRDAQDIKTLWEISRLDENWQISIWGEDEEAAQAAAHKAEAFLHAKRFFDLGRVAT</sequence>
<dbReference type="AlphaFoldDB" id="A0A3A8B7K8"/>
<reference evidence="4 5" key="1">
    <citation type="submission" date="2018-09" db="EMBL/GenBank/DDBJ databases">
        <title>Roseovarius spongiae sp. nov., isolated from a marine sponge.</title>
        <authorList>
            <person name="Zhuang L."/>
            <person name="Luo L."/>
        </authorList>
    </citation>
    <scope>NUCLEOTIDE SEQUENCE [LARGE SCALE GENOMIC DNA]</scope>
    <source>
        <strain evidence="4 5">HN-E21</strain>
    </source>
</reference>
<accession>A0A3A8B7K8</accession>
<dbReference type="PANTHER" id="PTHR21013:SF10">
    <property type="entry name" value="ATP SYNTHASE MITOCHONDRIAL F1 COMPLEX ASSEMBLY FACTOR 2"/>
    <property type="match status" value="1"/>
</dbReference>
<dbReference type="Pfam" id="PF07542">
    <property type="entry name" value="ATP12"/>
    <property type="match status" value="1"/>
</dbReference>
<protein>
    <submittedName>
        <fullName evidence="4">ATPase</fullName>
    </submittedName>
</protein>
<evidence type="ECO:0000256" key="1">
    <source>
        <dbReference type="ARBA" id="ARBA00008231"/>
    </source>
</evidence>
<keyword evidence="2" id="KW-0809">Transit peptide</keyword>
<dbReference type="Gene3D" id="3.30.2180.10">
    <property type="entry name" value="ATP12-like"/>
    <property type="match status" value="1"/>
</dbReference>
<gene>
    <name evidence="4" type="ORF">D6850_15275</name>
</gene>
<dbReference type="PANTHER" id="PTHR21013">
    <property type="entry name" value="ATP SYNTHASE MITOCHONDRIAL F1 COMPLEX ASSEMBLY FACTOR 2/ATP12 PROTEIN, MITOCHONDRIAL PRECURSOR"/>
    <property type="match status" value="1"/>
</dbReference>
<evidence type="ECO:0000313" key="4">
    <source>
        <dbReference type="EMBL" id="RKF12869.1"/>
    </source>
</evidence>
<dbReference type="RefSeq" id="WP_121168483.1">
    <property type="nucleotide sequence ID" value="NZ_RAPE01000005.1"/>
</dbReference>
<dbReference type="OrthoDB" id="9797825at2"/>
<proteinExistence type="inferred from homology"/>
<evidence type="ECO:0000313" key="5">
    <source>
        <dbReference type="Proteomes" id="UP000281128"/>
    </source>
</evidence>
<dbReference type="GO" id="GO:0043461">
    <property type="term" value="P:proton-transporting ATP synthase complex assembly"/>
    <property type="evidence" value="ECO:0007669"/>
    <property type="project" value="InterPro"/>
</dbReference>
<dbReference type="InterPro" id="IPR042272">
    <property type="entry name" value="ATP12_ATP_synth-F1-assembly_N"/>
</dbReference>
<comment type="caution">
    <text evidence="4">The sequence shown here is derived from an EMBL/GenBank/DDBJ whole genome shotgun (WGS) entry which is preliminary data.</text>
</comment>
<dbReference type="InterPro" id="IPR011419">
    <property type="entry name" value="ATP12_ATP_synth-F1-assembly"/>
</dbReference>
<dbReference type="SUPFAM" id="SSF160909">
    <property type="entry name" value="ATP12-like"/>
    <property type="match status" value="1"/>
</dbReference>
<dbReference type="InterPro" id="IPR023335">
    <property type="entry name" value="ATP12_ortho_dom_sf"/>
</dbReference>
<dbReference type="EMBL" id="RAPE01000005">
    <property type="protein sequence ID" value="RKF12869.1"/>
    <property type="molecule type" value="Genomic_DNA"/>
</dbReference>
<evidence type="ECO:0000256" key="2">
    <source>
        <dbReference type="ARBA" id="ARBA00022946"/>
    </source>
</evidence>
<organism evidence="4 5">
    <name type="scientific">Roseovarius spongiae</name>
    <dbReference type="NCBI Taxonomy" id="2320272"/>
    <lineage>
        <taxon>Bacteria</taxon>
        <taxon>Pseudomonadati</taxon>
        <taxon>Pseudomonadota</taxon>
        <taxon>Alphaproteobacteria</taxon>
        <taxon>Rhodobacterales</taxon>
        <taxon>Roseobacteraceae</taxon>
        <taxon>Roseovarius</taxon>
    </lineage>
</organism>
<comment type="similarity">
    <text evidence="1">Belongs to the ATP12 family.</text>
</comment>
<keyword evidence="5" id="KW-1185">Reference proteome</keyword>
<name>A0A3A8B7K8_9RHOB</name>
<dbReference type="Gene3D" id="1.10.3580.10">
    <property type="entry name" value="ATP12 ATPase"/>
    <property type="match status" value="1"/>
</dbReference>